<dbReference type="GO" id="GO:0015211">
    <property type="term" value="F:purine nucleoside transmembrane transporter activity"/>
    <property type="evidence" value="ECO:0007669"/>
    <property type="project" value="InterPro"/>
</dbReference>
<keyword evidence="10" id="KW-1185">Reference proteome</keyword>
<dbReference type="PANTHER" id="PTHR31376:SF1">
    <property type="entry name" value="PURINE PERMEASE 2"/>
    <property type="match status" value="1"/>
</dbReference>
<feature type="region of interest" description="Disordered" evidence="7">
    <location>
        <begin position="159"/>
        <end position="183"/>
    </location>
</feature>
<accession>A0A830CR40</accession>
<evidence type="ECO:0000256" key="4">
    <source>
        <dbReference type="ARBA" id="ARBA00022692"/>
    </source>
</evidence>
<feature type="transmembrane region" description="Helical" evidence="8">
    <location>
        <begin position="40"/>
        <end position="60"/>
    </location>
</feature>
<comment type="caution">
    <text evidence="9">The sequence shown here is derived from an EMBL/GenBank/DDBJ whole genome shotgun (WGS) entry which is preliminary data.</text>
</comment>
<dbReference type="AlphaFoldDB" id="A0A830CR40"/>
<organism evidence="9 10">
    <name type="scientific">Phtheirospermum japonicum</name>
    <dbReference type="NCBI Taxonomy" id="374723"/>
    <lineage>
        <taxon>Eukaryota</taxon>
        <taxon>Viridiplantae</taxon>
        <taxon>Streptophyta</taxon>
        <taxon>Embryophyta</taxon>
        <taxon>Tracheophyta</taxon>
        <taxon>Spermatophyta</taxon>
        <taxon>Magnoliopsida</taxon>
        <taxon>eudicotyledons</taxon>
        <taxon>Gunneridae</taxon>
        <taxon>Pentapetalae</taxon>
        <taxon>asterids</taxon>
        <taxon>lamiids</taxon>
        <taxon>Lamiales</taxon>
        <taxon>Orobanchaceae</taxon>
        <taxon>Orobanchaceae incertae sedis</taxon>
        <taxon>Phtheirospermum</taxon>
    </lineage>
</organism>
<feature type="compositionally biased region" description="Basic and acidic residues" evidence="7">
    <location>
        <begin position="159"/>
        <end position="175"/>
    </location>
</feature>
<evidence type="ECO:0000256" key="8">
    <source>
        <dbReference type="SAM" id="Phobius"/>
    </source>
</evidence>
<feature type="transmembrane region" description="Helical" evidence="8">
    <location>
        <begin position="6"/>
        <end position="28"/>
    </location>
</feature>
<comment type="similarity">
    <text evidence="2">Belongs to the purine permeases (TC 2.A.7.14) family.</text>
</comment>
<keyword evidence="4 8" id="KW-0812">Transmembrane</keyword>
<comment type="subcellular location">
    <subcellularLocation>
        <location evidence="1">Membrane</location>
    </subcellularLocation>
</comment>
<dbReference type="GO" id="GO:0005345">
    <property type="term" value="F:purine nucleobase transmembrane transporter activity"/>
    <property type="evidence" value="ECO:0007669"/>
    <property type="project" value="UniProtKB-ARBA"/>
</dbReference>
<evidence type="ECO:0000256" key="6">
    <source>
        <dbReference type="ARBA" id="ARBA00023136"/>
    </source>
</evidence>
<feature type="transmembrane region" description="Helical" evidence="8">
    <location>
        <begin position="137"/>
        <end position="154"/>
    </location>
</feature>
<evidence type="ECO:0000256" key="2">
    <source>
        <dbReference type="ARBA" id="ARBA00006213"/>
    </source>
</evidence>
<gene>
    <name evidence="9" type="ORF">PHJA_001976200</name>
</gene>
<protein>
    <submittedName>
        <fullName evidence="9">Purine permease 3</fullName>
    </submittedName>
</protein>
<evidence type="ECO:0000256" key="7">
    <source>
        <dbReference type="SAM" id="MobiDB-lite"/>
    </source>
</evidence>
<dbReference type="EMBL" id="BMAC01000523">
    <property type="protein sequence ID" value="GFP98323.1"/>
    <property type="molecule type" value="Genomic_DNA"/>
</dbReference>
<evidence type="ECO:0000256" key="5">
    <source>
        <dbReference type="ARBA" id="ARBA00022989"/>
    </source>
</evidence>
<evidence type="ECO:0000256" key="3">
    <source>
        <dbReference type="ARBA" id="ARBA00022448"/>
    </source>
</evidence>
<reference evidence="9" key="1">
    <citation type="submission" date="2020-07" db="EMBL/GenBank/DDBJ databases">
        <title>Ethylene signaling mediates host invasion by parasitic plants.</title>
        <authorList>
            <person name="Yoshida S."/>
        </authorList>
    </citation>
    <scope>NUCLEOTIDE SEQUENCE</scope>
    <source>
        <strain evidence="9">Okayama</strain>
    </source>
</reference>
<dbReference type="GO" id="GO:0016020">
    <property type="term" value="C:membrane"/>
    <property type="evidence" value="ECO:0007669"/>
    <property type="project" value="UniProtKB-SubCell"/>
</dbReference>
<name>A0A830CR40_9LAMI</name>
<dbReference type="OrthoDB" id="1865379at2759"/>
<proteinExistence type="inferred from homology"/>
<feature type="transmembrane region" description="Helical" evidence="8">
    <location>
        <begin position="105"/>
        <end position="125"/>
    </location>
</feature>
<dbReference type="Pfam" id="PF16913">
    <property type="entry name" value="PUNUT"/>
    <property type="match status" value="2"/>
</dbReference>
<evidence type="ECO:0000256" key="1">
    <source>
        <dbReference type="ARBA" id="ARBA00004370"/>
    </source>
</evidence>
<keyword evidence="5 8" id="KW-1133">Transmembrane helix</keyword>
<keyword evidence="3" id="KW-0813">Transport</keyword>
<dbReference type="PANTHER" id="PTHR31376">
    <property type="entry name" value="OS09G0467300 PROTEIN-RELATED"/>
    <property type="match status" value="1"/>
</dbReference>
<keyword evidence="6 8" id="KW-0472">Membrane</keyword>
<dbReference type="InterPro" id="IPR030182">
    <property type="entry name" value="PUP_plant"/>
</dbReference>
<dbReference type="Proteomes" id="UP000653305">
    <property type="component" value="Unassembled WGS sequence"/>
</dbReference>
<evidence type="ECO:0000313" key="9">
    <source>
        <dbReference type="EMBL" id="GFP98323.1"/>
    </source>
</evidence>
<evidence type="ECO:0000313" key="10">
    <source>
        <dbReference type="Proteomes" id="UP000653305"/>
    </source>
</evidence>
<feature type="transmembrane region" description="Helical" evidence="8">
    <location>
        <begin position="80"/>
        <end position="98"/>
    </location>
</feature>
<sequence>MKRLFLFLNTFILAVGNCGVPLVTRLYFIYGGKRIWFSSWLQTAGWPIILIPLVVSYTSLRRKSTGATLFFARLPVSTSSLILASQLAFMAVFAFFLVKQKFTVYSVNAIVLLTMGAVVLGFHTSSDKLAGESNKEYVLGFVMMVAMAVVYRMKKNGGEREKGRKEKNLEGRGKNEFSLPFNI</sequence>